<dbReference type="Proteomes" id="UP000000343">
    <property type="component" value="Chromosome"/>
</dbReference>
<organism evidence="11">
    <name type="scientific">Granulicella tundricola (strain ATCC BAA-1859 / DSM 23138 / MP5ACTX9)</name>
    <dbReference type="NCBI Taxonomy" id="1198114"/>
    <lineage>
        <taxon>Bacteria</taxon>
        <taxon>Pseudomonadati</taxon>
        <taxon>Acidobacteriota</taxon>
        <taxon>Terriglobia</taxon>
        <taxon>Terriglobales</taxon>
        <taxon>Acidobacteriaceae</taxon>
        <taxon>Granulicella</taxon>
    </lineage>
</organism>
<reference evidence="11" key="1">
    <citation type="submission" date="2011-01" db="EMBL/GenBank/DDBJ databases">
        <title>Complete sequence of chromosome of Acidobacterium sp. MP5ACTX9.</title>
        <authorList>
            <consortium name="US DOE Joint Genome Institute"/>
            <person name="Lucas S."/>
            <person name="Copeland A."/>
            <person name="Lapidus A."/>
            <person name="Cheng J.-F."/>
            <person name="Goodwin L."/>
            <person name="Pitluck S."/>
            <person name="Teshima H."/>
            <person name="Detter J.C."/>
            <person name="Han C."/>
            <person name="Tapia R."/>
            <person name="Land M."/>
            <person name="Hauser L."/>
            <person name="Kyrpides N."/>
            <person name="Ivanova N."/>
            <person name="Ovchinnikova G."/>
            <person name="Pagani I."/>
            <person name="Rawat S.R."/>
            <person name="Mannisto M."/>
            <person name="Haggblom M.M."/>
            <person name="Woyke T."/>
        </authorList>
    </citation>
    <scope>NUCLEOTIDE SEQUENCE [LARGE SCALE GENOMIC DNA]</scope>
    <source>
        <strain evidence="11">MP5ACTX9</strain>
    </source>
</reference>
<accession>E8WWZ3</accession>
<dbReference type="Pfam" id="PF00510">
    <property type="entry name" value="COX3"/>
    <property type="match status" value="1"/>
</dbReference>
<feature type="transmembrane region" description="Helical" evidence="8">
    <location>
        <begin position="152"/>
        <end position="173"/>
    </location>
</feature>
<feature type="compositionally biased region" description="Basic and acidic residues" evidence="7">
    <location>
        <begin position="9"/>
        <end position="34"/>
    </location>
</feature>
<evidence type="ECO:0000256" key="6">
    <source>
        <dbReference type="RuleBase" id="RU003376"/>
    </source>
</evidence>
<dbReference type="STRING" id="1198114.AciX9_1501"/>
<feature type="region of interest" description="Disordered" evidence="7">
    <location>
        <begin position="1"/>
        <end position="50"/>
    </location>
</feature>
<dbReference type="KEGG" id="acm:AciX9_1501"/>
<dbReference type="InterPro" id="IPR024791">
    <property type="entry name" value="Cyt_c/ubiquinol_Oxase_su3"/>
</dbReference>
<sequence length="256" mass="28876">MPAVITPNEIERKRRDLEDGDHGGGRRPPTDKRTGGGGDPDNWNDRRRGRRSPRERLDRYRLGLFFALSAVFMFFVAIVSVFFVSQGSGHFDANARFINEWLPTAIPPLLWLNTLVLVLSSITVEVARRHMFREMDVMDEWLGLGKPTSRRAMPWLVATVVLGCVFLVGQVVAWRQLGAEHVFYNSNPSSHSFFLITGIHGFHLVVGVLALFAALLGLGLSKVVENRQIMVDCAAWYWHSMGILWLGLFALLALFQ</sequence>
<keyword evidence="4 8" id="KW-1133">Transmembrane helix</keyword>
<evidence type="ECO:0000256" key="3">
    <source>
        <dbReference type="ARBA" id="ARBA00022692"/>
    </source>
</evidence>
<comment type="subcellular location">
    <subcellularLocation>
        <location evidence="6">Cell membrane</location>
        <topology evidence="6">Multi-pass membrane protein</topology>
    </subcellularLocation>
    <subcellularLocation>
        <location evidence="1">Membrane</location>
        <topology evidence="1">Multi-pass membrane protein</topology>
    </subcellularLocation>
</comment>
<evidence type="ECO:0000256" key="4">
    <source>
        <dbReference type="ARBA" id="ARBA00022989"/>
    </source>
</evidence>
<dbReference type="HOGENOM" id="CLU_044071_4_1_0"/>
<dbReference type="PaxDb" id="1198114-AciX9_1501"/>
<feature type="domain" description="Heme-copper oxidase subunit III family profile" evidence="9">
    <location>
        <begin position="61"/>
        <end position="256"/>
    </location>
</feature>
<evidence type="ECO:0000256" key="2">
    <source>
        <dbReference type="ARBA" id="ARBA00010581"/>
    </source>
</evidence>
<comment type="similarity">
    <text evidence="2 6">Belongs to the cytochrome c oxidase subunit 3 family.</text>
</comment>
<dbReference type="PANTHER" id="PTHR11403:SF10">
    <property type="entry name" value="CYTOCHROME C OXIDASE"/>
    <property type="match status" value="1"/>
</dbReference>
<evidence type="ECO:0000256" key="1">
    <source>
        <dbReference type="ARBA" id="ARBA00004141"/>
    </source>
</evidence>
<evidence type="ECO:0000313" key="11">
    <source>
        <dbReference type="Proteomes" id="UP000000343"/>
    </source>
</evidence>
<feature type="transmembrane region" description="Helical" evidence="8">
    <location>
        <begin position="193"/>
        <end position="216"/>
    </location>
</feature>
<dbReference type="EMBL" id="CP002480">
    <property type="protein sequence ID" value="ADW68554.1"/>
    <property type="molecule type" value="Genomic_DNA"/>
</dbReference>
<keyword evidence="3 6" id="KW-0812">Transmembrane</keyword>
<evidence type="ECO:0000259" key="9">
    <source>
        <dbReference type="PROSITE" id="PS50253"/>
    </source>
</evidence>
<feature type="transmembrane region" description="Helical" evidence="8">
    <location>
        <begin position="60"/>
        <end position="85"/>
    </location>
</feature>
<evidence type="ECO:0000256" key="7">
    <source>
        <dbReference type="SAM" id="MobiDB-lite"/>
    </source>
</evidence>
<proteinExistence type="inferred from homology"/>
<dbReference type="GO" id="GO:0005886">
    <property type="term" value="C:plasma membrane"/>
    <property type="evidence" value="ECO:0007669"/>
    <property type="project" value="UniProtKB-SubCell"/>
</dbReference>
<dbReference type="InterPro" id="IPR035973">
    <property type="entry name" value="Cyt_c_oxidase_su3-like_sf"/>
</dbReference>
<gene>
    <name evidence="10" type="ordered locus">AciX9_1501</name>
</gene>
<feature type="transmembrane region" description="Helical" evidence="8">
    <location>
        <begin position="105"/>
        <end position="127"/>
    </location>
</feature>
<dbReference type="PANTHER" id="PTHR11403">
    <property type="entry name" value="CYTOCHROME C OXIDASE SUBUNIT III"/>
    <property type="match status" value="1"/>
</dbReference>
<dbReference type="PROSITE" id="PS50253">
    <property type="entry name" value="COX3"/>
    <property type="match status" value="1"/>
</dbReference>
<dbReference type="Gene3D" id="1.20.120.80">
    <property type="entry name" value="Cytochrome c oxidase, subunit III, four-helix bundle"/>
    <property type="match status" value="1"/>
</dbReference>
<keyword evidence="11" id="KW-1185">Reference proteome</keyword>
<dbReference type="GO" id="GO:0004129">
    <property type="term" value="F:cytochrome-c oxidase activity"/>
    <property type="evidence" value="ECO:0007669"/>
    <property type="project" value="InterPro"/>
</dbReference>
<dbReference type="eggNOG" id="COG1845">
    <property type="taxonomic scope" value="Bacteria"/>
</dbReference>
<evidence type="ECO:0000313" key="10">
    <source>
        <dbReference type="EMBL" id="ADW68554.1"/>
    </source>
</evidence>
<dbReference type="SUPFAM" id="SSF81452">
    <property type="entry name" value="Cytochrome c oxidase subunit III-like"/>
    <property type="match status" value="1"/>
</dbReference>
<evidence type="ECO:0000256" key="5">
    <source>
        <dbReference type="ARBA" id="ARBA00023136"/>
    </source>
</evidence>
<keyword evidence="5 8" id="KW-0472">Membrane</keyword>
<dbReference type="InterPro" id="IPR013833">
    <property type="entry name" value="Cyt_c_oxidase_su3_a-hlx"/>
</dbReference>
<dbReference type="OrthoDB" id="112578at2"/>
<feature type="transmembrane region" description="Helical" evidence="8">
    <location>
        <begin position="236"/>
        <end position="255"/>
    </location>
</feature>
<name>E8WWZ3_GRATM</name>
<evidence type="ECO:0000256" key="8">
    <source>
        <dbReference type="SAM" id="Phobius"/>
    </source>
</evidence>
<protein>
    <submittedName>
        <fullName evidence="10">Cytochrome c oxidase subunit III</fullName>
    </submittedName>
</protein>
<dbReference type="GO" id="GO:0019646">
    <property type="term" value="P:aerobic electron transport chain"/>
    <property type="evidence" value="ECO:0007669"/>
    <property type="project" value="InterPro"/>
</dbReference>
<dbReference type="InterPro" id="IPR000298">
    <property type="entry name" value="Cyt_c_oxidase-like_su3"/>
</dbReference>
<dbReference type="CDD" id="cd00386">
    <property type="entry name" value="Heme_Cu_Oxidase_III_like"/>
    <property type="match status" value="1"/>
</dbReference>
<dbReference type="AlphaFoldDB" id="E8WWZ3"/>
<dbReference type="RefSeq" id="WP_013579874.1">
    <property type="nucleotide sequence ID" value="NC_015064.1"/>
</dbReference>